<comment type="similarity">
    <text evidence="2 6">Belongs to the acyl-CoA dehydrogenase family.</text>
</comment>
<feature type="domain" description="Acyl-CoA dehydrogenase/oxidase N-terminal" evidence="9">
    <location>
        <begin position="11"/>
        <end position="118"/>
    </location>
</feature>
<evidence type="ECO:0000256" key="5">
    <source>
        <dbReference type="ARBA" id="ARBA00023002"/>
    </source>
</evidence>
<organism evidence="11 12">
    <name type="scientific">Candidatus Lucifugimonas marina</name>
    <dbReference type="NCBI Taxonomy" id="3038979"/>
    <lineage>
        <taxon>Bacteria</taxon>
        <taxon>Bacillati</taxon>
        <taxon>Chloroflexota</taxon>
        <taxon>Dehalococcoidia</taxon>
        <taxon>SAR202 cluster</taxon>
        <taxon>Candidatus Lucifugimonadales</taxon>
        <taxon>Candidatus Lucifugimonadaceae</taxon>
        <taxon>Candidatus Lucifugimonas</taxon>
    </lineage>
</organism>
<dbReference type="AlphaFoldDB" id="A0AAJ6CU16"/>
<name>A0AAJ6CU16_9CHLR</name>
<dbReference type="Gene3D" id="1.10.540.10">
    <property type="entry name" value="Acyl-CoA dehydrogenase/oxidase, N-terminal domain"/>
    <property type="match status" value="1"/>
</dbReference>
<feature type="domain" description="Acyl-CoA oxidase/dehydrogenase middle" evidence="8">
    <location>
        <begin position="123"/>
        <end position="217"/>
    </location>
</feature>
<dbReference type="PIRSF" id="PIRSF016578">
    <property type="entry name" value="HsaA"/>
    <property type="match status" value="1"/>
</dbReference>
<dbReference type="InterPro" id="IPR009100">
    <property type="entry name" value="AcylCoA_DH/oxidase_NM_dom_sf"/>
</dbReference>
<evidence type="ECO:0000313" key="10">
    <source>
        <dbReference type="EMBL" id="MDG0867992.1"/>
    </source>
</evidence>
<dbReference type="Gene3D" id="1.20.140.10">
    <property type="entry name" value="Butyryl-CoA Dehydrogenase, subunit A, domain 3"/>
    <property type="match status" value="1"/>
</dbReference>
<dbReference type="InterPro" id="IPR009075">
    <property type="entry name" value="AcylCo_DH/oxidase_C"/>
</dbReference>
<dbReference type="InterPro" id="IPR006089">
    <property type="entry name" value="Acyl-CoA_DH_CS"/>
</dbReference>
<protein>
    <submittedName>
        <fullName evidence="11">Acyl-CoA dehydrogenase</fullName>
    </submittedName>
</protein>
<dbReference type="FunFam" id="1.20.140.10:FF:000001">
    <property type="entry name" value="Acyl-CoA dehydrogenase"/>
    <property type="match status" value="1"/>
</dbReference>
<evidence type="ECO:0000256" key="4">
    <source>
        <dbReference type="ARBA" id="ARBA00022827"/>
    </source>
</evidence>
<feature type="domain" description="Acyl-CoA dehydrogenase/oxidase C-terminal" evidence="7">
    <location>
        <begin position="231"/>
        <end position="380"/>
    </location>
</feature>
<dbReference type="Proteomes" id="UP001321249">
    <property type="component" value="Unassembled WGS sequence"/>
</dbReference>
<dbReference type="InterPro" id="IPR013786">
    <property type="entry name" value="AcylCoA_DH/ox_N"/>
</dbReference>
<reference evidence="12 13" key="1">
    <citation type="submission" date="2019-11" db="EMBL/GenBank/DDBJ databases">
        <authorList>
            <person name="Cho J.-C."/>
        </authorList>
    </citation>
    <scope>NUCLEOTIDE SEQUENCE [LARGE SCALE GENOMIC DNA]</scope>
    <source>
        <strain evidence="11 12">JH1073</strain>
        <strain evidence="10 13">JH702</strain>
    </source>
</reference>
<evidence type="ECO:0000259" key="7">
    <source>
        <dbReference type="Pfam" id="PF00441"/>
    </source>
</evidence>
<evidence type="ECO:0000256" key="2">
    <source>
        <dbReference type="ARBA" id="ARBA00009347"/>
    </source>
</evidence>
<dbReference type="Pfam" id="PF02770">
    <property type="entry name" value="Acyl-CoA_dh_M"/>
    <property type="match status" value="1"/>
</dbReference>
<dbReference type="Gene3D" id="2.40.110.10">
    <property type="entry name" value="Butyryl-CoA Dehydrogenase, subunit A, domain 2"/>
    <property type="match status" value="1"/>
</dbReference>
<reference evidence="12" key="3">
    <citation type="submission" date="2023-06" db="EMBL/GenBank/DDBJ databases">
        <title>Pangenomics reveal diversification of enzyme families and niche specialization in globally abundant SAR202 bacteria.</title>
        <authorList>
            <person name="Saw J.H.W."/>
        </authorList>
    </citation>
    <scope>NUCLEOTIDE SEQUENCE [LARGE SCALE GENOMIC DNA]</scope>
    <source>
        <strain evidence="12">JH1073</strain>
    </source>
</reference>
<reference evidence="11" key="2">
    <citation type="journal article" date="2023" name="Nat. Commun.">
        <title>Cultivation of marine bacteria of the SAR202 clade.</title>
        <authorList>
            <person name="Lim Y."/>
            <person name="Seo J.H."/>
            <person name="Giovannoni S.J."/>
            <person name="Kang I."/>
            <person name="Cho J.C."/>
        </authorList>
    </citation>
    <scope>NUCLEOTIDE SEQUENCE</scope>
    <source>
        <strain evidence="11">JH1073</strain>
    </source>
</reference>
<dbReference type="PROSITE" id="PS00072">
    <property type="entry name" value="ACYL_COA_DH_1"/>
    <property type="match status" value="1"/>
</dbReference>
<dbReference type="SUPFAM" id="SSF56645">
    <property type="entry name" value="Acyl-CoA dehydrogenase NM domain-like"/>
    <property type="match status" value="1"/>
</dbReference>
<dbReference type="SUPFAM" id="SSF47203">
    <property type="entry name" value="Acyl-CoA dehydrogenase C-terminal domain-like"/>
    <property type="match status" value="1"/>
</dbReference>
<dbReference type="FunFam" id="1.10.540.10:FF:000002">
    <property type="entry name" value="Acyl-CoA dehydrogenase FadE19"/>
    <property type="match status" value="1"/>
</dbReference>
<dbReference type="Proteomes" id="UP001219901">
    <property type="component" value="Chromosome"/>
</dbReference>
<evidence type="ECO:0000313" key="13">
    <source>
        <dbReference type="Proteomes" id="UP001321249"/>
    </source>
</evidence>
<proteinExistence type="inferred from homology"/>
<dbReference type="PANTHER" id="PTHR43884:SF12">
    <property type="entry name" value="ISOVALERYL-COA DEHYDROGENASE, MITOCHONDRIAL-RELATED"/>
    <property type="match status" value="1"/>
</dbReference>
<keyword evidence="4 6" id="KW-0274">FAD</keyword>
<accession>A0AAJ6CU16</accession>
<keyword evidence="5 6" id="KW-0560">Oxidoreductase</keyword>
<evidence type="ECO:0000259" key="8">
    <source>
        <dbReference type="Pfam" id="PF02770"/>
    </source>
</evidence>
<evidence type="ECO:0000313" key="12">
    <source>
        <dbReference type="Proteomes" id="UP001219901"/>
    </source>
</evidence>
<evidence type="ECO:0000313" key="11">
    <source>
        <dbReference type="EMBL" id="WFG38719.1"/>
    </source>
</evidence>
<dbReference type="GO" id="GO:0003995">
    <property type="term" value="F:acyl-CoA dehydrogenase activity"/>
    <property type="evidence" value="ECO:0007669"/>
    <property type="project" value="InterPro"/>
</dbReference>
<dbReference type="GO" id="GO:0050660">
    <property type="term" value="F:flavin adenine dinucleotide binding"/>
    <property type="evidence" value="ECO:0007669"/>
    <property type="project" value="InterPro"/>
</dbReference>
<evidence type="ECO:0000256" key="1">
    <source>
        <dbReference type="ARBA" id="ARBA00001974"/>
    </source>
</evidence>
<dbReference type="InterPro" id="IPR006091">
    <property type="entry name" value="Acyl-CoA_Oxase/DH_mid-dom"/>
</dbReference>
<dbReference type="EMBL" id="CP046147">
    <property type="protein sequence ID" value="WFG38719.1"/>
    <property type="molecule type" value="Genomic_DNA"/>
</dbReference>
<keyword evidence="12" id="KW-1185">Reference proteome</keyword>
<comment type="cofactor">
    <cofactor evidence="1 6">
        <name>FAD</name>
        <dbReference type="ChEBI" id="CHEBI:57692"/>
    </cofactor>
</comment>
<keyword evidence="3 6" id="KW-0285">Flavoprotein</keyword>
<gene>
    <name evidence="10" type="ORF">GKO46_13055</name>
    <name evidence="11" type="ORF">GKO48_03560</name>
</gene>
<dbReference type="InterPro" id="IPR046373">
    <property type="entry name" value="Acyl-CoA_Oxase/DH_mid-dom_sf"/>
</dbReference>
<sequence length="385" mass="42336">MPTEQALEVRSQLLAAVRDFVKREAIPQAAEHDENDTYPAELFDQMAEMGLFGMTVPEEYGGLGVDVTTFAMVFEELAKGWMSLTGPIGSHSMLTWGITKYGTEEQKKKWLPDLASGKKRGGLALTEPGGGTDVAGMQTRAEKDGEEYVINGTKQFITNGRNGDVFLLLAKTDMNTNPPHKGITGFIAEKGPGFTSGKDFNKLGYRGVDTTELIFDNYRIDAENVLGNEEGNGFYQVMDSLETGRINVASRAIGVAQASFEAAIKYAQQRETFGRPISTRQSIQNMLADMATKIHAARLMTRDAAAKKDKGERVDEEAGMAKLYASEICSEVTLDAMRIHGGAGYVKDSPIERYYRDAPLMIIGEGTNEIQRLIIAKNLLKRYEV</sequence>
<dbReference type="PANTHER" id="PTHR43884">
    <property type="entry name" value="ACYL-COA DEHYDROGENASE"/>
    <property type="match status" value="1"/>
</dbReference>
<evidence type="ECO:0000256" key="3">
    <source>
        <dbReference type="ARBA" id="ARBA00022630"/>
    </source>
</evidence>
<evidence type="ECO:0000256" key="6">
    <source>
        <dbReference type="RuleBase" id="RU362125"/>
    </source>
</evidence>
<dbReference type="Pfam" id="PF02771">
    <property type="entry name" value="Acyl-CoA_dh_N"/>
    <property type="match status" value="1"/>
</dbReference>
<dbReference type="RefSeq" id="WP_342826804.1">
    <property type="nucleotide sequence ID" value="NZ_CP046146.1"/>
</dbReference>
<evidence type="ECO:0000259" key="9">
    <source>
        <dbReference type="Pfam" id="PF02771"/>
    </source>
</evidence>
<dbReference type="InterPro" id="IPR036250">
    <property type="entry name" value="AcylCo_DH-like_C"/>
</dbReference>
<dbReference type="Pfam" id="PF00441">
    <property type="entry name" value="Acyl-CoA_dh_1"/>
    <property type="match status" value="1"/>
</dbReference>
<dbReference type="InterPro" id="IPR037069">
    <property type="entry name" value="AcylCoA_DH/ox_N_sf"/>
</dbReference>
<dbReference type="EMBL" id="WMBE01000005">
    <property type="protein sequence ID" value="MDG0867992.1"/>
    <property type="molecule type" value="Genomic_DNA"/>
</dbReference>